<accession>A0ABN1FBC9</accession>
<sequence>MNAESLCSRVSSFGYFLLEKGYAQNANPHKVIKGPSHRKDVIWVRSSVSGNLVSACPARLVDYLALLRAGDFSFVLDDGSIVQIAYIFDGASVVRHRLLYYPCPLAIAPLDMIGYEGGLADFIEENFSERLDEYLLLRSPIRFDFDPGDARDYHPASHVTVNDPCCRIPVRSAMGYAMFVKFVLENFYPDIWGDSTVREALSFDEHELCLAAHDKARAHLTWT</sequence>
<dbReference type="InterPro" id="IPR018742">
    <property type="entry name" value="DUF2290"/>
</dbReference>
<proteinExistence type="predicted"/>
<organism evidence="1 2">
    <name type="scientific">Rhizomicrobium electricum</name>
    <dbReference type="NCBI Taxonomy" id="480070"/>
    <lineage>
        <taxon>Bacteria</taxon>
        <taxon>Pseudomonadati</taxon>
        <taxon>Pseudomonadota</taxon>
        <taxon>Alphaproteobacteria</taxon>
        <taxon>Micropepsales</taxon>
        <taxon>Micropepsaceae</taxon>
        <taxon>Rhizomicrobium</taxon>
    </lineage>
</organism>
<reference evidence="1 2" key="1">
    <citation type="journal article" date="2019" name="Int. J. Syst. Evol. Microbiol.">
        <title>The Global Catalogue of Microorganisms (GCM) 10K type strain sequencing project: providing services to taxonomists for standard genome sequencing and annotation.</title>
        <authorList>
            <consortium name="The Broad Institute Genomics Platform"/>
            <consortium name="The Broad Institute Genome Sequencing Center for Infectious Disease"/>
            <person name="Wu L."/>
            <person name="Ma J."/>
        </authorList>
    </citation>
    <scope>NUCLEOTIDE SEQUENCE [LARGE SCALE GENOMIC DNA]</scope>
    <source>
        <strain evidence="1 2">JCM 15089</strain>
    </source>
</reference>
<evidence type="ECO:0008006" key="3">
    <source>
        <dbReference type="Google" id="ProtNLM"/>
    </source>
</evidence>
<keyword evidence="2" id="KW-1185">Reference proteome</keyword>
<gene>
    <name evidence="1" type="ORF">GCM10008942_39690</name>
</gene>
<protein>
    <recommendedName>
        <fullName evidence="3">DUF2290 domain-containing protein</fullName>
    </recommendedName>
</protein>
<dbReference type="Pfam" id="PF10053">
    <property type="entry name" value="DUF2290"/>
    <property type="match status" value="1"/>
</dbReference>
<comment type="caution">
    <text evidence="1">The sequence shown here is derived from an EMBL/GenBank/DDBJ whole genome shotgun (WGS) entry which is preliminary data.</text>
</comment>
<evidence type="ECO:0000313" key="1">
    <source>
        <dbReference type="EMBL" id="GAA0586727.1"/>
    </source>
</evidence>
<evidence type="ECO:0000313" key="2">
    <source>
        <dbReference type="Proteomes" id="UP001499951"/>
    </source>
</evidence>
<dbReference type="RefSeq" id="WP_243851237.1">
    <property type="nucleotide sequence ID" value="NZ_BAAADD010000012.1"/>
</dbReference>
<name>A0ABN1FBC9_9PROT</name>
<dbReference type="EMBL" id="BAAADD010000012">
    <property type="protein sequence ID" value="GAA0586727.1"/>
    <property type="molecule type" value="Genomic_DNA"/>
</dbReference>
<dbReference type="Proteomes" id="UP001499951">
    <property type="component" value="Unassembled WGS sequence"/>
</dbReference>